<evidence type="ECO:0000313" key="7">
    <source>
        <dbReference type="EMBL" id="KAL2832482.1"/>
    </source>
</evidence>
<dbReference type="GO" id="GO:0004180">
    <property type="term" value="F:carboxypeptidase activity"/>
    <property type="evidence" value="ECO:0007669"/>
    <property type="project" value="UniProtKB-KW"/>
</dbReference>
<organism evidence="7 8">
    <name type="scientific">Aspergillus cavernicola</name>
    <dbReference type="NCBI Taxonomy" id="176166"/>
    <lineage>
        <taxon>Eukaryota</taxon>
        <taxon>Fungi</taxon>
        <taxon>Dikarya</taxon>
        <taxon>Ascomycota</taxon>
        <taxon>Pezizomycotina</taxon>
        <taxon>Eurotiomycetes</taxon>
        <taxon>Eurotiomycetidae</taxon>
        <taxon>Eurotiales</taxon>
        <taxon>Aspergillaceae</taxon>
        <taxon>Aspergillus</taxon>
        <taxon>Aspergillus subgen. Nidulantes</taxon>
    </lineage>
</organism>
<dbReference type="PANTHER" id="PTHR11010:SF109">
    <property type="entry name" value="PEPTIDASE, FAMILY S28, PUTATIVE (AFU_ORTHOLOGUE AFUA_4G03790)-RELATED"/>
    <property type="match status" value="1"/>
</dbReference>
<reference evidence="7 8" key="1">
    <citation type="submission" date="2024-07" db="EMBL/GenBank/DDBJ databases">
        <title>Section-level genome sequencing and comparative genomics of Aspergillus sections Usti and Cavernicolus.</title>
        <authorList>
            <consortium name="Lawrence Berkeley National Laboratory"/>
            <person name="Nybo J.L."/>
            <person name="Vesth T.C."/>
            <person name="Theobald S."/>
            <person name="Frisvad J.C."/>
            <person name="Larsen T.O."/>
            <person name="Kjaerboelling I."/>
            <person name="Rothschild-Mancinelli K."/>
            <person name="Lyhne E.K."/>
            <person name="Kogle M.E."/>
            <person name="Barry K."/>
            <person name="Clum A."/>
            <person name="Na H."/>
            <person name="Ledsgaard L."/>
            <person name="Lin J."/>
            <person name="Lipzen A."/>
            <person name="Kuo A."/>
            <person name="Riley R."/>
            <person name="Mondo S."/>
            <person name="LaButti K."/>
            <person name="Haridas S."/>
            <person name="Pangalinan J."/>
            <person name="Salamov A.A."/>
            <person name="Simmons B.A."/>
            <person name="Magnuson J.K."/>
            <person name="Chen J."/>
            <person name="Drula E."/>
            <person name="Henrissat B."/>
            <person name="Wiebenga A."/>
            <person name="Lubbers R.J."/>
            <person name="Gomes A.C."/>
            <person name="Makela M.R."/>
            <person name="Stajich J."/>
            <person name="Grigoriev I.V."/>
            <person name="Mortensen U.H."/>
            <person name="De vries R.P."/>
            <person name="Baker S.E."/>
            <person name="Andersen M.R."/>
        </authorList>
    </citation>
    <scope>NUCLEOTIDE SEQUENCE [LARGE SCALE GENOMIC DNA]</scope>
    <source>
        <strain evidence="7 8">CBS 600.67</strain>
    </source>
</reference>
<dbReference type="Gene3D" id="3.40.50.1820">
    <property type="entry name" value="alpha/beta hydrolase"/>
    <property type="match status" value="2"/>
</dbReference>
<keyword evidence="3 6" id="KW-0732">Signal</keyword>
<sequence length="555" mass="61438">MHISSTSVVAALALLSGSVAGFGLLRSDLTRKFQLYAELGLDANLLLHDRESFRTIGRQGNIPAETVEIPIDHDDPSFGTYQNRYWVNEAYYIPRGPIMVFDGGEVNGEYSLSHLTSSTSFFRSLLQEFNAIGIVWEHRYYGASLPYPISNNTPPEHWKYLTTRQALADIPYFAGSFTRPAYPDSDLTPESAPWVMVGGSYAGIRAALTRSEYPDTIFASFASSAPVQAKIDMSSFFDQVYRGMVANGCRNCAQDIHAALEYIDEQLSQEDTAISVKQLFFGSGAEQNSNEDFTAALAGLFGYYQTYGMGGSTGSLGDFCRYLESDPETGVSAGPEGLAPSRGSQYLAERWASWPDFIEVVNFNMYTNCRGLNSSVAPSCELNKPPTEADMIAWSWQYCSEWGFYQSENRGTHSLLSRYQTLGFQQALCNRIFSEAADSGVLPSEPQADSVNEEFGGWSIRPSNVYFSAGEFDPWRTLSLFSTEDFAPQGVRVTTEIPQCGVQTDEATVFGYVGSNQHHTFDFVALNEVGAESRGYFIQALKKWLPCFGKQTDTT</sequence>
<keyword evidence="2" id="KW-0645">Protease</keyword>
<dbReference type="SUPFAM" id="SSF53474">
    <property type="entry name" value="alpha/beta-Hydrolases"/>
    <property type="match status" value="1"/>
</dbReference>
<evidence type="ECO:0000256" key="4">
    <source>
        <dbReference type="ARBA" id="ARBA00022801"/>
    </source>
</evidence>
<keyword evidence="7" id="KW-0121">Carboxypeptidase</keyword>
<evidence type="ECO:0000256" key="2">
    <source>
        <dbReference type="ARBA" id="ARBA00022670"/>
    </source>
</evidence>
<dbReference type="Proteomes" id="UP001610335">
    <property type="component" value="Unassembled WGS sequence"/>
</dbReference>
<dbReference type="InterPro" id="IPR029058">
    <property type="entry name" value="AB_hydrolase_fold"/>
</dbReference>
<dbReference type="Pfam" id="PF05577">
    <property type="entry name" value="Peptidase_S28"/>
    <property type="match status" value="1"/>
</dbReference>
<gene>
    <name evidence="7" type="ORF">BDW59DRAFT_169352</name>
</gene>
<dbReference type="EMBL" id="JBFXLS010000006">
    <property type="protein sequence ID" value="KAL2832482.1"/>
    <property type="molecule type" value="Genomic_DNA"/>
</dbReference>
<name>A0ABR4J041_9EURO</name>
<dbReference type="InterPro" id="IPR008758">
    <property type="entry name" value="Peptidase_S28"/>
</dbReference>
<dbReference type="PANTHER" id="PTHR11010">
    <property type="entry name" value="PROTEASE S28 PRO-X CARBOXYPEPTIDASE-RELATED"/>
    <property type="match status" value="1"/>
</dbReference>
<feature type="chain" id="PRO_5046033833" evidence="6">
    <location>
        <begin position="22"/>
        <end position="555"/>
    </location>
</feature>
<evidence type="ECO:0000313" key="8">
    <source>
        <dbReference type="Proteomes" id="UP001610335"/>
    </source>
</evidence>
<accession>A0ABR4J041</accession>
<evidence type="ECO:0000256" key="6">
    <source>
        <dbReference type="SAM" id="SignalP"/>
    </source>
</evidence>
<comment type="similarity">
    <text evidence="1">Belongs to the peptidase S28 family.</text>
</comment>
<evidence type="ECO:0000256" key="3">
    <source>
        <dbReference type="ARBA" id="ARBA00022729"/>
    </source>
</evidence>
<keyword evidence="8" id="KW-1185">Reference proteome</keyword>
<keyword evidence="4" id="KW-0378">Hydrolase</keyword>
<evidence type="ECO:0000256" key="5">
    <source>
        <dbReference type="ARBA" id="ARBA00023180"/>
    </source>
</evidence>
<comment type="caution">
    <text evidence="7">The sequence shown here is derived from an EMBL/GenBank/DDBJ whole genome shotgun (WGS) entry which is preliminary data.</text>
</comment>
<proteinExistence type="inferred from homology"/>
<keyword evidence="5" id="KW-0325">Glycoprotein</keyword>
<protein>
    <submittedName>
        <fullName evidence="7">Serine carboxypeptidase S28-domain-containing protein</fullName>
    </submittedName>
</protein>
<evidence type="ECO:0000256" key="1">
    <source>
        <dbReference type="ARBA" id="ARBA00011079"/>
    </source>
</evidence>
<feature type="signal peptide" evidence="6">
    <location>
        <begin position="1"/>
        <end position="21"/>
    </location>
</feature>